<evidence type="ECO:0000313" key="4">
    <source>
        <dbReference type="Proteomes" id="UP001262410"/>
    </source>
</evidence>
<dbReference type="PANTHER" id="PTHR43081">
    <property type="entry name" value="ADENYLATE CYCLASE, TERMINAL-DIFFERENTIATION SPECIFIC-RELATED"/>
    <property type="match status" value="1"/>
</dbReference>
<protein>
    <submittedName>
        <fullName evidence="3">Adenylate cyclase</fullName>
        <ecNumber evidence="3">4.6.1.1</ecNumber>
    </submittedName>
</protein>
<dbReference type="Proteomes" id="UP001262410">
    <property type="component" value="Unassembled WGS sequence"/>
</dbReference>
<proteinExistence type="predicted"/>
<reference evidence="3 4" key="1">
    <citation type="submission" date="2023-07" db="EMBL/GenBank/DDBJ databases">
        <title>Sorghum-associated microbial communities from plants grown in Nebraska, USA.</title>
        <authorList>
            <person name="Schachtman D."/>
        </authorList>
    </citation>
    <scope>NUCLEOTIDE SEQUENCE [LARGE SCALE GENOMIC DNA]</scope>
    <source>
        <strain evidence="3 4">584</strain>
    </source>
</reference>
<feature type="transmembrane region" description="Helical" evidence="1">
    <location>
        <begin position="352"/>
        <end position="373"/>
    </location>
</feature>
<evidence type="ECO:0000313" key="3">
    <source>
        <dbReference type="EMBL" id="MDR6294556.1"/>
    </source>
</evidence>
<dbReference type="EC" id="4.6.1.1" evidence="3"/>
<evidence type="ECO:0000256" key="1">
    <source>
        <dbReference type="SAM" id="Phobius"/>
    </source>
</evidence>
<dbReference type="CDD" id="cd07302">
    <property type="entry name" value="CHD"/>
    <property type="match status" value="1"/>
</dbReference>
<dbReference type="InterPro" id="IPR050697">
    <property type="entry name" value="Adenylyl/Guanylyl_Cyclase_3/4"/>
</dbReference>
<organism evidence="3 4">
    <name type="scientific">Inquilinus ginsengisoli</name>
    <dbReference type="NCBI Taxonomy" id="363840"/>
    <lineage>
        <taxon>Bacteria</taxon>
        <taxon>Pseudomonadati</taxon>
        <taxon>Pseudomonadota</taxon>
        <taxon>Alphaproteobacteria</taxon>
        <taxon>Rhodospirillales</taxon>
        <taxon>Rhodospirillaceae</taxon>
        <taxon>Inquilinus</taxon>
    </lineage>
</organism>
<dbReference type="Gene3D" id="6.10.340.10">
    <property type="match status" value="1"/>
</dbReference>
<dbReference type="Gene3D" id="3.30.70.1230">
    <property type="entry name" value="Nucleotide cyclase"/>
    <property type="match status" value="1"/>
</dbReference>
<comment type="caution">
    <text evidence="3">The sequence shown here is derived from an EMBL/GenBank/DDBJ whole genome shotgun (WGS) entry which is preliminary data.</text>
</comment>
<evidence type="ECO:0000259" key="2">
    <source>
        <dbReference type="PROSITE" id="PS50125"/>
    </source>
</evidence>
<keyword evidence="4" id="KW-1185">Reference proteome</keyword>
<keyword evidence="1" id="KW-0472">Membrane</keyword>
<dbReference type="InterPro" id="IPR001054">
    <property type="entry name" value="A/G_cyclase"/>
</dbReference>
<sequence>MRGAAATGLGPWKLQVVVAAVFAVIVLAISGGLIWYNHSEVTTLVRADADARFDRIVARVRDEFRNGLHLADVVLDTATLTIETDVPEDHLGAVMRGTLRDLQEVLPAAASFFVAWDDGRFFLVQSLATANLPEVKGTTVPGAAYALEFVEPIPDGAIAHWMVTNAQGRPLGPPQVMATSFDPRTRPWYAQATAAAGPVVTPPYRFANMDQVGVSLARKSQLAEGVVFGIDIGLAVLDRTLSDLRREHELELVVFDRSGALIAHPDGVRYRTAFREARAEQLPLLSELGSPILAEMYRSFQAIGTGRNFTGVLGDRTYLERFEPMGSSMPDVVLGISYPYDLVVGPADRIRWTSLLIGVAATLMALGIVLVAARALARPLRRVTVELGQIMRFDFRQPGVAVSRIEEIRSLASAIGVLEMTLRTFAAYVPGQVVRSIIAQKLAPTLGGRRQPVTVLFSDIAGFTSLAEGLSPEELMARTSRYFTALGAELIATGATIDKYIGDSVMAFWNAPEAQPDHIRRACFGALNAAARIDRLNAEFEAEGRTMMLTRFGLHTGEVVVGNVGSIDRMNYTALGHTVNVAARLEALNKIHGTTILVSEAVRQGAGEGFEFRFVGNEIPRGAREPVPIYALVGLAGEAPLATLAQGCGPT</sequence>
<dbReference type="Pfam" id="PF00211">
    <property type="entry name" value="Guanylate_cyc"/>
    <property type="match status" value="1"/>
</dbReference>
<gene>
    <name evidence="3" type="ORF">E9232_007110</name>
</gene>
<dbReference type="RefSeq" id="WP_309802139.1">
    <property type="nucleotide sequence ID" value="NZ_JAVDPW010000021.1"/>
</dbReference>
<dbReference type="SUPFAM" id="SSF55073">
    <property type="entry name" value="Nucleotide cyclase"/>
    <property type="match status" value="1"/>
</dbReference>
<keyword evidence="3" id="KW-0456">Lyase</keyword>
<dbReference type="PANTHER" id="PTHR43081:SF1">
    <property type="entry name" value="ADENYLATE CYCLASE, TERMINAL-DIFFERENTIATION SPECIFIC"/>
    <property type="match status" value="1"/>
</dbReference>
<dbReference type="Gene3D" id="3.30.450.20">
    <property type="entry name" value="PAS domain"/>
    <property type="match status" value="2"/>
</dbReference>
<accession>A0ABU1K0Y9</accession>
<dbReference type="GO" id="GO:0004016">
    <property type="term" value="F:adenylate cyclase activity"/>
    <property type="evidence" value="ECO:0007669"/>
    <property type="project" value="UniProtKB-EC"/>
</dbReference>
<dbReference type="InterPro" id="IPR029787">
    <property type="entry name" value="Nucleotide_cyclase"/>
</dbReference>
<dbReference type="SMART" id="SM00044">
    <property type="entry name" value="CYCc"/>
    <property type="match status" value="1"/>
</dbReference>
<dbReference type="PROSITE" id="PS50125">
    <property type="entry name" value="GUANYLATE_CYCLASE_2"/>
    <property type="match status" value="1"/>
</dbReference>
<keyword evidence="1" id="KW-0812">Transmembrane</keyword>
<feature type="transmembrane region" description="Helical" evidence="1">
    <location>
        <begin position="12"/>
        <end position="36"/>
    </location>
</feature>
<name>A0ABU1K0Y9_9PROT</name>
<feature type="domain" description="Guanylate cyclase" evidence="2">
    <location>
        <begin position="454"/>
        <end position="586"/>
    </location>
</feature>
<dbReference type="EMBL" id="JAVDPW010000021">
    <property type="protein sequence ID" value="MDR6294556.1"/>
    <property type="molecule type" value="Genomic_DNA"/>
</dbReference>
<keyword evidence="1" id="KW-1133">Transmembrane helix</keyword>